<dbReference type="Gene3D" id="2.160.20.80">
    <property type="entry name" value="E3 ubiquitin-protein ligase SopA"/>
    <property type="match status" value="1"/>
</dbReference>
<comment type="caution">
    <text evidence="1">The sequence shown here is derived from an EMBL/GenBank/DDBJ whole genome shotgun (WGS) entry which is preliminary data.</text>
</comment>
<protein>
    <recommendedName>
        <fullName evidence="3">Metallothionein</fullName>
    </recommendedName>
</protein>
<dbReference type="SUPFAM" id="SSF141571">
    <property type="entry name" value="Pentapeptide repeat-like"/>
    <property type="match status" value="1"/>
</dbReference>
<keyword evidence="2" id="KW-1185">Reference proteome</keyword>
<evidence type="ECO:0008006" key="3">
    <source>
        <dbReference type="Google" id="ProtNLM"/>
    </source>
</evidence>
<name>A0AAV9H5T2_9PEZI</name>
<accession>A0AAV9H5T2</accession>
<evidence type="ECO:0000313" key="1">
    <source>
        <dbReference type="EMBL" id="KAK4455077.1"/>
    </source>
</evidence>
<reference evidence="1" key="2">
    <citation type="submission" date="2023-05" db="EMBL/GenBank/DDBJ databases">
        <authorList>
            <consortium name="Lawrence Berkeley National Laboratory"/>
            <person name="Steindorff A."/>
            <person name="Hensen N."/>
            <person name="Bonometti L."/>
            <person name="Westerberg I."/>
            <person name="Brannstrom I.O."/>
            <person name="Guillou S."/>
            <person name="Cros-Aarteil S."/>
            <person name="Calhoun S."/>
            <person name="Haridas S."/>
            <person name="Kuo A."/>
            <person name="Mondo S."/>
            <person name="Pangilinan J."/>
            <person name="Riley R."/>
            <person name="Labutti K."/>
            <person name="Andreopoulos B."/>
            <person name="Lipzen A."/>
            <person name="Chen C."/>
            <person name="Yanf M."/>
            <person name="Daum C."/>
            <person name="Ng V."/>
            <person name="Clum A."/>
            <person name="Ohm R."/>
            <person name="Martin F."/>
            <person name="Silar P."/>
            <person name="Natvig D."/>
            <person name="Lalanne C."/>
            <person name="Gautier V."/>
            <person name="Ament-Velasquez S.L."/>
            <person name="Kruys A."/>
            <person name="Hutchinson M.I."/>
            <person name="Powell A.J."/>
            <person name="Barry K."/>
            <person name="Miller A.N."/>
            <person name="Grigoriev I.V."/>
            <person name="Debuchy R."/>
            <person name="Gladieux P."/>
            <person name="Thoren M.H."/>
            <person name="Johannesson H."/>
        </authorList>
    </citation>
    <scope>NUCLEOTIDE SEQUENCE</scope>
    <source>
        <strain evidence="1">PSN243</strain>
    </source>
</reference>
<sequence length="92" mass="10096">MHPVRAHRGRFAAAECGNANAKQCRRSSGCRCAGCQWAGCQWAGCYWAGCQCAGCRSSGCRYTECQCAGYRCAGWRGKEEGPQVLLRQRGQR</sequence>
<gene>
    <name evidence="1" type="ORF">QBC34DRAFT_391504</name>
</gene>
<reference evidence="1" key="1">
    <citation type="journal article" date="2023" name="Mol. Phylogenet. Evol.">
        <title>Genome-scale phylogeny and comparative genomics of the fungal order Sordariales.</title>
        <authorList>
            <person name="Hensen N."/>
            <person name="Bonometti L."/>
            <person name="Westerberg I."/>
            <person name="Brannstrom I.O."/>
            <person name="Guillou S."/>
            <person name="Cros-Aarteil S."/>
            <person name="Calhoun S."/>
            <person name="Haridas S."/>
            <person name="Kuo A."/>
            <person name="Mondo S."/>
            <person name="Pangilinan J."/>
            <person name="Riley R."/>
            <person name="LaButti K."/>
            <person name="Andreopoulos B."/>
            <person name="Lipzen A."/>
            <person name="Chen C."/>
            <person name="Yan M."/>
            <person name="Daum C."/>
            <person name="Ng V."/>
            <person name="Clum A."/>
            <person name="Steindorff A."/>
            <person name="Ohm R.A."/>
            <person name="Martin F."/>
            <person name="Silar P."/>
            <person name="Natvig D.O."/>
            <person name="Lalanne C."/>
            <person name="Gautier V."/>
            <person name="Ament-Velasquez S.L."/>
            <person name="Kruys A."/>
            <person name="Hutchinson M.I."/>
            <person name="Powell A.J."/>
            <person name="Barry K."/>
            <person name="Miller A.N."/>
            <person name="Grigoriev I.V."/>
            <person name="Debuchy R."/>
            <person name="Gladieux P."/>
            <person name="Hiltunen Thoren M."/>
            <person name="Johannesson H."/>
        </authorList>
    </citation>
    <scope>NUCLEOTIDE SEQUENCE</scope>
    <source>
        <strain evidence="1">PSN243</strain>
    </source>
</reference>
<dbReference type="AlphaFoldDB" id="A0AAV9H5T2"/>
<proteinExistence type="predicted"/>
<dbReference type="EMBL" id="MU865915">
    <property type="protein sequence ID" value="KAK4455077.1"/>
    <property type="molecule type" value="Genomic_DNA"/>
</dbReference>
<dbReference type="Proteomes" id="UP001321760">
    <property type="component" value="Unassembled WGS sequence"/>
</dbReference>
<evidence type="ECO:0000313" key="2">
    <source>
        <dbReference type="Proteomes" id="UP001321760"/>
    </source>
</evidence>
<organism evidence="1 2">
    <name type="scientific">Podospora aff. communis PSN243</name>
    <dbReference type="NCBI Taxonomy" id="3040156"/>
    <lineage>
        <taxon>Eukaryota</taxon>
        <taxon>Fungi</taxon>
        <taxon>Dikarya</taxon>
        <taxon>Ascomycota</taxon>
        <taxon>Pezizomycotina</taxon>
        <taxon>Sordariomycetes</taxon>
        <taxon>Sordariomycetidae</taxon>
        <taxon>Sordariales</taxon>
        <taxon>Podosporaceae</taxon>
        <taxon>Podospora</taxon>
    </lineage>
</organism>